<evidence type="ECO:0000313" key="2">
    <source>
        <dbReference type="Proteomes" id="UP000219271"/>
    </source>
</evidence>
<protein>
    <submittedName>
        <fullName evidence="1">Uncharacterized protein</fullName>
    </submittedName>
</protein>
<dbReference type="OrthoDB" id="6539464at2"/>
<dbReference type="EMBL" id="OCMY01000003">
    <property type="protein sequence ID" value="SOD61282.1"/>
    <property type="molecule type" value="Genomic_DNA"/>
</dbReference>
<proteinExistence type="predicted"/>
<dbReference type="Proteomes" id="UP000219271">
    <property type="component" value="Unassembled WGS sequence"/>
</dbReference>
<name>A0A286DRJ5_9GAMM</name>
<reference evidence="2" key="1">
    <citation type="submission" date="2017-09" db="EMBL/GenBank/DDBJ databases">
        <authorList>
            <person name="Varghese N."/>
            <person name="Submissions S."/>
        </authorList>
    </citation>
    <scope>NUCLEOTIDE SEQUENCE [LARGE SCALE GENOMIC DNA]</scope>
    <source>
        <strain evidence="2">JKS000234</strain>
    </source>
</reference>
<accession>A0A286DRJ5</accession>
<gene>
    <name evidence="1" type="ORF">SAMN06273570_5064</name>
</gene>
<evidence type="ECO:0000313" key="1">
    <source>
        <dbReference type="EMBL" id="SOD61282.1"/>
    </source>
</evidence>
<sequence>MILSEFMLKVNRWPQMHFTAIESEQRGAGVEIYAIDCTNQTKSRLLIYRTPDAQHAAAMTTHFRTWLEKANRGRTLRQEKAEAPAAVIAAQHPPQRAAAC</sequence>
<keyword evidence="2" id="KW-1185">Reference proteome</keyword>
<dbReference type="RefSeq" id="WP_097098469.1">
    <property type="nucleotide sequence ID" value="NZ_OCMY01000003.1"/>
</dbReference>
<organism evidence="1 2">
    <name type="scientific">Candidatus Pantoea floridensis</name>
    <dbReference type="NCBI Taxonomy" id="1938870"/>
    <lineage>
        <taxon>Bacteria</taxon>
        <taxon>Pseudomonadati</taxon>
        <taxon>Pseudomonadota</taxon>
        <taxon>Gammaproteobacteria</taxon>
        <taxon>Enterobacterales</taxon>
        <taxon>Erwiniaceae</taxon>
        <taxon>Pantoea</taxon>
    </lineage>
</organism>
<dbReference type="AlphaFoldDB" id="A0A286DRJ5"/>